<dbReference type="AlphaFoldDB" id="A0A2S2PA07"/>
<organism evidence="1">
    <name type="scientific">Schizaphis graminum</name>
    <name type="common">Green bug aphid</name>
    <dbReference type="NCBI Taxonomy" id="13262"/>
    <lineage>
        <taxon>Eukaryota</taxon>
        <taxon>Metazoa</taxon>
        <taxon>Ecdysozoa</taxon>
        <taxon>Arthropoda</taxon>
        <taxon>Hexapoda</taxon>
        <taxon>Insecta</taxon>
        <taxon>Pterygota</taxon>
        <taxon>Neoptera</taxon>
        <taxon>Paraneoptera</taxon>
        <taxon>Hemiptera</taxon>
        <taxon>Sternorrhyncha</taxon>
        <taxon>Aphidomorpha</taxon>
        <taxon>Aphidoidea</taxon>
        <taxon>Aphididae</taxon>
        <taxon>Aphidini</taxon>
        <taxon>Schizaphis</taxon>
    </lineage>
</organism>
<evidence type="ECO:0000313" key="1">
    <source>
        <dbReference type="EMBL" id="MBY26265.1"/>
    </source>
</evidence>
<sequence>MSRNRDKIRPIESNNLSCSSTHSLMVDSMLCTVRANSVTLLNTLSSSRSRFRSFDMMTDKERRLRNGMMGARVAADGSYLQLLDVHGPKRSVVRARTKNIIKRH</sequence>
<gene>
    <name evidence="1" type="ORF">g.121543</name>
</gene>
<accession>A0A2S2PA07</accession>
<name>A0A2S2PA07_SCHGA</name>
<dbReference type="EMBL" id="GGMR01013646">
    <property type="protein sequence ID" value="MBY26265.1"/>
    <property type="molecule type" value="Transcribed_RNA"/>
</dbReference>
<protein>
    <submittedName>
        <fullName evidence="1">Uncharacterized protein</fullName>
    </submittedName>
</protein>
<proteinExistence type="predicted"/>
<reference evidence="1" key="1">
    <citation type="submission" date="2018-04" db="EMBL/GenBank/DDBJ databases">
        <title>Transcriptome of Schizaphis graminum biotype I.</title>
        <authorList>
            <person name="Scully E.D."/>
            <person name="Geib S.M."/>
            <person name="Palmer N.A."/>
            <person name="Koch K."/>
            <person name="Bradshaw J."/>
            <person name="Heng-Moss T."/>
            <person name="Sarath G."/>
        </authorList>
    </citation>
    <scope>NUCLEOTIDE SEQUENCE</scope>
</reference>